<dbReference type="InterPro" id="IPR020843">
    <property type="entry name" value="ER"/>
</dbReference>
<proteinExistence type="predicted"/>
<dbReference type="CDD" id="cd08276">
    <property type="entry name" value="MDR7"/>
    <property type="match status" value="1"/>
</dbReference>
<accession>A0A9P6LKL2</accession>
<gene>
    <name evidence="3" type="ORF">CkaCkLH20_06108</name>
</gene>
<feature type="region of interest" description="Disordered" evidence="1">
    <location>
        <begin position="1"/>
        <end position="24"/>
    </location>
</feature>
<dbReference type="InterPro" id="IPR013149">
    <property type="entry name" value="ADH-like_C"/>
</dbReference>
<dbReference type="Gene3D" id="3.90.180.10">
    <property type="entry name" value="Medium-chain alcohol dehydrogenases, catalytic domain"/>
    <property type="match status" value="1"/>
</dbReference>
<dbReference type="PANTHER" id="PTHR45033">
    <property type="match status" value="1"/>
</dbReference>
<dbReference type="Pfam" id="PF08240">
    <property type="entry name" value="ADH_N"/>
    <property type="match status" value="1"/>
</dbReference>
<evidence type="ECO:0000259" key="2">
    <source>
        <dbReference type="SMART" id="SM00829"/>
    </source>
</evidence>
<organism evidence="3 4">
    <name type="scientific">Colletotrichum karsti</name>
    <dbReference type="NCBI Taxonomy" id="1095194"/>
    <lineage>
        <taxon>Eukaryota</taxon>
        <taxon>Fungi</taxon>
        <taxon>Dikarya</taxon>
        <taxon>Ascomycota</taxon>
        <taxon>Pezizomycotina</taxon>
        <taxon>Sordariomycetes</taxon>
        <taxon>Hypocreomycetidae</taxon>
        <taxon>Glomerellales</taxon>
        <taxon>Glomerellaceae</taxon>
        <taxon>Colletotrichum</taxon>
        <taxon>Colletotrichum boninense species complex</taxon>
    </lineage>
</organism>
<dbReference type="SUPFAM" id="SSF51735">
    <property type="entry name" value="NAD(P)-binding Rossmann-fold domains"/>
    <property type="match status" value="1"/>
</dbReference>
<dbReference type="AlphaFoldDB" id="A0A9P6LKL2"/>
<comment type="caution">
    <text evidence="3">The sequence shown here is derived from an EMBL/GenBank/DDBJ whole genome shotgun (WGS) entry which is preliminary data.</text>
</comment>
<dbReference type="SUPFAM" id="SSF50129">
    <property type="entry name" value="GroES-like"/>
    <property type="match status" value="1"/>
</dbReference>
<dbReference type="EMBL" id="JAATWM020000018">
    <property type="protein sequence ID" value="KAF9876165.1"/>
    <property type="molecule type" value="Genomic_DNA"/>
</dbReference>
<evidence type="ECO:0000256" key="1">
    <source>
        <dbReference type="SAM" id="MobiDB-lite"/>
    </source>
</evidence>
<dbReference type="InterPro" id="IPR011032">
    <property type="entry name" value="GroES-like_sf"/>
</dbReference>
<name>A0A9P6LKL2_9PEZI</name>
<keyword evidence="4" id="KW-1185">Reference proteome</keyword>
<dbReference type="GO" id="GO:0016491">
    <property type="term" value="F:oxidoreductase activity"/>
    <property type="evidence" value="ECO:0007669"/>
    <property type="project" value="InterPro"/>
</dbReference>
<dbReference type="InterPro" id="IPR013154">
    <property type="entry name" value="ADH-like_N"/>
</dbReference>
<dbReference type="InterPro" id="IPR036291">
    <property type="entry name" value="NAD(P)-bd_dom_sf"/>
</dbReference>
<dbReference type="InterPro" id="IPR052711">
    <property type="entry name" value="Zinc_ADH-like"/>
</dbReference>
<reference evidence="3" key="2">
    <citation type="submission" date="2020-11" db="EMBL/GenBank/DDBJ databases">
        <title>Whole genome sequencing of Colletotrichum sp.</title>
        <authorList>
            <person name="Li H."/>
        </authorList>
    </citation>
    <scope>NUCLEOTIDE SEQUENCE</scope>
    <source>
        <strain evidence="3">CkLH20</strain>
    </source>
</reference>
<evidence type="ECO:0000313" key="3">
    <source>
        <dbReference type="EMBL" id="KAF9876165.1"/>
    </source>
</evidence>
<dbReference type="Gene3D" id="3.40.50.720">
    <property type="entry name" value="NAD(P)-binding Rossmann-like Domain"/>
    <property type="match status" value="1"/>
</dbReference>
<dbReference type="Pfam" id="PF00107">
    <property type="entry name" value="ADH_zinc_N"/>
    <property type="match status" value="1"/>
</dbReference>
<protein>
    <recommendedName>
        <fullName evidence="2">Enoyl reductase (ER) domain-containing protein</fullName>
    </recommendedName>
</protein>
<dbReference type="SMART" id="SM00829">
    <property type="entry name" value="PKS_ER"/>
    <property type="match status" value="1"/>
</dbReference>
<dbReference type="Proteomes" id="UP000781932">
    <property type="component" value="Unassembled WGS sequence"/>
</dbReference>
<evidence type="ECO:0000313" key="4">
    <source>
        <dbReference type="Proteomes" id="UP000781932"/>
    </source>
</evidence>
<dbReference type="PANTHER" id="PTHR45033:SF2">
    <property type="entry name" value="ZINC-TYPE ALCOHOL DEHYDROGENASE-LIKE PROTEIN C1773.06C"/>
    <property type="match status" value="1"/>
</dbReference>
<dbReference type="OrthoDB" id="9930022at2759"/>
<reference evidence="3" key="1">
    <citation type="submission" date="2020-03" db="EMBL/GenBank/DDBJ databases">
        <authorList>
            <person name="He L."/>
        </authorList>
    </citation>
    <scope>NUCLEOTIDE SEQUENCE</scope>
    <source>
        <strain evidence="3">CkLH20</strain>
    </source>
</reference>
<feature type="domain" description="Enoyl reductase (ER)" evidence="2">
    <location>
        <begin position="20"/>
        <end position="351"/>
    </location>
</feature>
<sequence length="354" mass="38160">MAPPTTTRGWRIKGTAPDDGSAALSWEDSQQLKTPSEHDVVVKFRAWSLNYPEIAIATGIYPWKPDNPADIPGSDAAGEVVHVGSGVESLAVGDRVIPVYYPRFDSGPAPTEETGVGICGLDAPGVFREHAVFHERALARAPANLSYEESATLPCSALTAWNALYGYAPIKPDSWVLVQGTGGVSVFAIRFALAAGATVIATTSSDAKAAVLRAMGVQHVINYERDREWGKMARALTPRGLGCDHVIEVAGPATMRQSFRCVARGGVIDVIGFLAGQTQAPEDPTFLEPLVRACIVRGVEVGSREQLQDMIKAIEARDIKPVLDDARFSLKELKQVYKRVWNREHFGKVAISGI</sequence>
<dbReference type="RefSeq" id="XP_038745626.1">
    <property type="nucleotide sequence ID" value="XM_038888825.1"/>
</dbReference>
<dbReference type="GeneID" id="62161899"/>